<name>A0A8J5FCV5_ZINOF</name>
<evidence type="ECO:0000259" key="1">
    <source>
        <dbReference type="Pfam" id="PF13225"/>
    </source>
</evidence>
<dbReference type="InterPro" id="IPR038938">
    <property type="entry name" value="D27-like"/>
</dbReference>
<feature type="domain" description="Beta-carotene isomerase D27-like C-terminal" evidence="1">
    <location>
        <begin position="169"/>
        <end position="254"/>
    </location>
</feature>
<dbReference type="GO" id="GO:0009536">
    <property type="term" value="C:plastid"/>
    <property type="evidence" value="ECO:0007669"/>
    <property type="project" value="TreeGrafter"/>
</dbReference>
<comment type="caution">
    <text evidence="2">The sequence shown here is derived from an EMBL/GenBank/DDBJ whole genome shotgun (WGS) entry which is preliminary data.</text>
</comment>
<dbReference type="GO" id="GO:0016859">
    <property type="term" value="F:cis-trans isomerase activity"/>
    <property type="evidence" value="ECO:0007669"/>
    <property type="project" value="TreeGrafter"/>
</dbReference>
<proteinExistence type="predicted"/>
<organism evidence="2 3">
    <name type="scientific">Zingiber officinale</name>
    <name type="common">Ginger</name>
    <name type="synonym">Amomum zingiber</name>
    <dbReference type="NCBI Taxonomy" id="94328"/>
    <lineage>
        <taxon>Eukaryota</taxon>
        <taxon>Viridiplantae</taxon>
        <taxon>Streptophyta</taxon>
        <taxon>Embryophyta</taxon>
        <taxon>Tracheophyta</taxon>
        <taxon>Spermatophyta</taxon>
        <taxon>Magnoliopsida</taxon>
        <taxon>Liliopsida</taxon>
        <taxon>Zingiberales</taxon>
        <taxon>Zingiberaceae</taxon>
        <taxon>Zingiber</taxon>
    </lineage>
</organism>
<evidence type="ECO:0000313" key="3">
    <source>
        <dbReference type="Proteomes" id="UP000734854"/>
    </source>
</evidence>
<keyword evidence="3" id="KW-1185">Reference proteome</keyword>
<protein>
    <recommendedName>
        <fullName evidence="1">Beta-carotene isomerase D27-like C-terminal domain-containing protein</fullName>
    </recommendedName>
</protein>
<dbReference type="Proteomes" id="UP000734854">
    <property type="component" value="Unassembled WGS sequence"/>
</dbReference>
<dbReference type="GO" id="GO:1901601">
    <property type="term" value="P:strigolactone biosynthetic process"/>
    <property type="evidence" value="ECO:0007669"/>
    <property type="project" value="TreeGrafter"/>
</dbReference>
<dbReference type="GO" id="GO:0005506">
    <property type="term" value="F:iron ion binding"/>
    <property type="evidence" value="ECO:0007669"/>
    <property type="project" value="InterPro"/>
</dbReference>
<dbReference type="PANTHER" id="PTHR33591:SF1">
    <property type="entry name" value="BETA-CAROTENE ISOMERASE D27, CHLOROPLASTIC"/>
    <property type="match status" value="1"/>
</dbReference>
<reference evidence="2 3" key="1">
    <citation type="submission" date="2020-08" db="EMBL/GenBank/DDBJ databases">
        <title>Plant Genome Project.</title>
        <authorList>
            <person name="Zhang R.-G."/>
        </authorList>
    </citation>
    <scope>NUCLEOTIDE SEQUENCE [LARGE SCALE GENOMIC DNA]</scope>
    <source>
        <tissue evidence="2">Rhizome</tissue>
    </source>
</reference>
<sequence>MEASCLIGYAGIRSSCLGRQRTRRGVACRRRASRRLMISATAAPQTPAMYTALKMTDDTRPLLAHIKEEEEKKETYRDNWLDLLAIRYLTRAIQATTGISSEKEGYEGLVEAAVMISKKFETKAQQNLVIQALQKAFPIAILTMIKTLLPPSTFSREYFAAFTTLFFPWLIGPCESDPCLSKVKESQVNGKTEKNVVYIPKCRFLESTNCVGLCTNLCKIPSQSFIQDSLGMPVYMNPKFEDMSCEMIFGQQAPIDDPSLKQPCYHKSCNSLNQLMHSKAGTWSELLLVDGDCAKNPRTQIIIPEGFQRRFRGLKSIQICSSVGSSTAVNSTCQVNNMSIADMIGCSSSNYVLLKNLNMESNDSATSIAMKYP</sequence>
<dbReference type="PANTHER" id="PTHR33591">
    <property type="entry name" value="BETA-CAROTENE ISOMERASE D27"/>
    <property type="match status" value="1"/>
</dbReference>
<accession>A0A8J5FCV5</accession>
<dbReference type="Pfam" id="PF13225">
    <property type="entry name" value="D27-like_C"/>
    <property type="match status" value="1"/>
</dbReference>
<dbReference type="InterPro" id="IPR025114">
    <property type="entry name" value="D27-like_C"/>
</dbReference>
<evidence type="ECO:0000313" key="2">
    <source>
        <dbReference type="EMBL" id="KAG6484722.1"/>
    </source>
</evidence>
<dbReference type="AlphaFoldDB" id="A0A8J5FCV5"/>
<gene>
    <name evidence="2" type="ORF">ZIOFF_053245</name>
</gene>
<dbReference type="EMBL" id="JACMSC010000015">
    <property type="protein sequence ID" value="KAG6484722.1"/>
    <property type="molecule type" value="Genomic_DNA"/>
</dbReference>